<dbReference type="Proteomes" id="UP000887569">
    <property type="component" value="Unplaced"/>
</dbReference>
<dbReference type="AlphaFoldDB" id="A0A915ANU0"/>
<keyword evidence="2" id="KW-1185">Reference proteome</keyword>
<sequence length="185" mass="20781">MGGVLSSDLFHDDEKGVPDSAFVEFNYGEQSEDEYKQLDTENDQKGDTAVEHIFKKTKTVYGQPAKDMKGMMIDWAKEYNIVLTKRPCPYDFPAFEADKPPDYDEKKKEAEKLEKQTETEKKSGAVVAEQKLDSIFCLTCYFINFSHSLAISGLDSLLVKIGGGLLLLVENGYLINSNATSKRLD</sequence>
<reference evidence="3" key="1">
    <citation type="submission" date="2022-11" db="UniProtKB">
        <authorList>
            <consortium name="WormBaseParasite"/>
        </authorList>
    </citation>
    <scope>IDENTIFICATION</scope>
</reference>
<evidence type="ECO:0000313" key="2">
    <source>
        <dbReference type="Proteomes" id="UP000887569"/>
    </source>
</evidence>
<protein>
    <submittedName>
        <fullName evidence="3">Uncharacterized protein</fullName>
    </submittedName>
</protein>
<dbReference type="WBParaSite" id="PgR010_g203_t04">
    <property type="protein sequence ID" value="PgR010_g203_t04"/>
    <property type="gene ID" value="PgR010_g203"/>
</dbReference>
<evidence type="ECO:0000256" key="1">
    <source>
        <dbReference type="SAM" id="MobiDB-lite"/>
    </source>
</evidence>
<evidence type="ECO:0000313" key="3">
    <source>
        <dbReference type="WBParaSite" id="PgR010_g203_t04"/>
    </source>
</evidence>
<accession>A0A915ANU0</accession>
<proteinExistence type="predicted"/>
<name>A0A915ANU0_PARUN</name>
<feature type="region of interest" description="Disordered" evidence="1">
    <location>
        <begin position="101"/>
        <end position="121"/>
    </location>
</feature>
<organism evidence="2 3">
    <name type="scientific">Parascaris univalens</name>
    <name type="common">Nematode worm</name>
    <dbReference type="NCBI Taxonomy" id="6257"/>
    <lineage>
        <taxon>Eukaryota</taxon>
        <taxon>Metazoa</taxon>
        <taxon>Ecdysozoa</taxon>
        <taxon>Nematoda</taxon>
        <taxon>Chromadorea</taxon>
        <taxon>Rhabditida</taxon>
        <taxon>Spirurina</taxon>
        <taxon>Ascaridomorpha</taxon>
        <taxon>Ascaridoidea</taxon>
        <taxon>Ascarididae</taxon>
        <taxon>Parascaris</taxon>
    </lineage>
</organism>